<evidence type="ECO:0000256" key="1">
    <source>
        <dbReference type="SAM" id="MobiDB-lite"/>
    </source>
</evidence>
<gene>
    <name evidence="2" type="ORF">JKP88DRAFT_301006</name>
</gene>
<comment type="caution">
    <text evidence="2">The sequence shown here is derived from an EMBL/GenBank/DDBJ whole genome shotgun (WGS) entry which is preliminary data.</text>
</comment>
<reference evidence="2" key="1">
    <citation type="submission" date="2021-02" db="EMBL/GenBank/DDBJ databases">
        <title>First Annotated Genome of the Yellow-green Alga Tribonema minus.</title>
        <authorList>
            <person name="Mahan K.M."/>
        </authorList>
    </citation>
    <scope>NUCLEOTIDE SEQUENCE</scope>
    <source>
        <strain evidence="2">UTEX B ZZ1240</strain>
    </source>
</reference>
<protein>
    <submittedName>
        <fullName evidence="2">Uncharacterized protein</fullName>
    </submittedName>
</protein>
<dbReference type="AlphaFoldDB" id="A0A836CLD7"/>
<evidence type="ECO:0000313" key="3">
    <source>
        <dbReference type="Proteomes" id="UP000664859"/>
    </source>
</evidence>
<organism evidence="2 3">
    <name type="scientific">Tribonema minus</name>
    <dbReference type="NCBI Taxonomy" id="303371"/>
    <lineage>
        <taxon>Eukaryota</taxon>
        <taxon>Sar</taxon>
        <taxon>Stramenopiles</taxon>
        <taxon>Ochrophyta</taxon>
        <taxon>PX clade</taxon>
        <taxon>Xanthophyceae</taxon>
        <taxon>Tribonematales</taxon>
        <taxon>Tribonemataceae</taxon>
        <taxon>Tribonema</taxon>
    </lineage>
</organism>
<feature type="region of interest" description="Disordered" evidence="1">
    <location>
        <begin position="1"/>
        <end position="21"/>
    </location>
</feature>
<name>A0A836CLD7_9STRA</name>
<keyword evidence="3" id="KW-1185">Reference proteome</keyword>
<dbReference type="Proteomes" id="UP000664859">
    <property type="component" value="Unassembled WGS sequence"/>
</dbReference>
<dbReference type="EMBL" id="JAFCMP010000046">
    <property type="protein sequence ID" value="KAG5189669.1"/>
    <property type="molecule type" value="Genomic_DNA"/>
</dbReference>
<proteinExistence type="predicted"/>
<sequence>MTIAPRGSSSSSKSKRQHRETSLPLLPEEVVGEILAFYDSHQHWLRFRLVMCELDLNAFELRAGQFSDHDGMLYPSLIMQIVRFDDRRACPIQLATAVAARADRVRAGCKHGVAYTMLGHQGVVVELQRLAPTPCDAIPFPVNDYLPRPLRGRSLMQLAQVWRGTYKADLYWEMYDEHDYGEFTWPSLRTRSALHNGPLLSPETVNEELMRFMGAATTGIICKWVFSPKQAT</sequence>
<evidence type="ECO:0000313" key="2">
    <source>
        <dbReference type="EMBL" id="KAG5189669.1"/>
    </source>
</evidence>
<accession>A0A836CLD7</accession>